<dbReference type="AlphaFoldDB" id="A0AAD3DBW8"/>
<gene>
    <name evidence="1" type="ORF">CTEN210_18033</name>
</gene>
<organism evidence="1 2">
    <name type="scientific">Chaetoceros tenuissimus</name>
    <dbReference type="NCBI Taxonomy" id="426638"/>
    <lineage>
        <taxon>Eukaryota</taxon>
        <taxon>Sar</taxon>
        <taxon>Stramenopiles</taxon>
        <taxon>Ochrophyta</taxon>
        <taxon>Bacillariophyta</taxon>
        <taxon>Coscinodiscophyceae</taxon>
        <taxon>Chaetocerotophycidae</taxon>
        <taxon>Chaetocerotales</taxon>
        <taxon>Chaetocerotaceae</taxon>
        <taxon>Chaetoceros</taxon>
    </lineage>
</organism>
<evidence type="ECO:0000313" key="2">
    <source>
        <dbReference type="Proteomes" id="UP001054902"/>
    </source>
</evidence>
<name>A0AAD3DBW8_9STRA</name>
<evidence type="ECO:0000313" key="1">
    <source>
        <dbReference type="EMBL" id="GFH61558.1"/>
    </source>
</evidence>
<accession>A0AAD3DBW8</accession>
<proteinExistence type="predicted"/>
<reference evidence="1 2" key="1">
    <citation type="journal article" date="2021" name="Sci. Rep.">
        <title>The genome of the diatom Chaetoceros tenuissimus carries an ancient integrated fragment of an extant virus.</title>
        <authorList>
            <person name="Hongo Y."/>
            <person name="Kimura K."/>
            <person name="Takaki Y."/>
            <person name="Yoshida Y."/>
            <person name="Baba S."/>
            <person name="Kobayashi G."/>
            <person name="Nagasaki K."/>
            <person name="Hano T."/>
            <person name="Tomaru Y."/>
        </authorList>
    </citation>
    <scope>NUCLEOTIDE SEQUENCE [LARGE SCALE GENOMIC DNA]</scope>
    <source>
        <strain evidence="1 2">NIES-3715</strain>
    </source>
</reference>
<keyword evidence="2" id="KW-1185">Reference proteome</keyword>
<dbReference type="Proteomes" id="UP001054902">
    <property type="component" value="Unassembled WGS sequence"/>
</dbReference>
<sequence length="117" mass="13599">MVYVPQHTKLGKNVFAGTAILHVSPFQPNSFRCYTNYDEVNALIKAINTEEEYVLHRVSSLEMQEDPSIERFDWHDMQAMNTPNKLGITPLQYLALNPYVDEMKLIRRNILELMGQL</sequence>
<protein>
    <submittedName>
        <fullName evidence="1">Uncharacterized protein</fullName>
    </submittedName>
</protein>
<comment type="caution">
    <text evidence="1">The sequence shown here is derived from an EMBL/GenBank/DDBJ whole genome shotgun (WGS) entry which is preliminary data.</text>
</comment>
<dbReference type="EMBL" id="BLLK01000074">
    <property type="protein sequence ID" value="GFH61558.1"/>
    <property type="molecule type" value="Genomic_DNA"/>
</dbReference>